<evidence type="ECO:0000313" key="2">
    <source>
        <dbReference type="EMBL" id="CAD8852574.1"/>
    </source>
</evidence>
<organism evidence="2">
    <name type="scientific">Noctiluca scintillans</name>
    <name type="common">Sea sparkle</name>
    <name type="synonym">Red tide dinoflagellate</name>
    <dbReference type="NCBI Taxonomy" id="2966"/>
    <lineage>
        <taxon>Eukaryota</taxon>
        <taxon>Sar</taxon>
        <taxon>Alveolata</taxon>
        <taxon>Dinophyceae</taxon>
        <taxon>Noctilucales</taxon>
        <taxon>Noctilucaceae</taxon>
        <taxon>Noctiluca</taxon>
    </lineage>
</organism>
<dbReference type="AlphaFoldDB" id="A0A7S1AFG3"/>
<sequence>MGPSRGWSVESSIAALSLSMAFAVPSVLLALVFVGQRKMKAEHVADRGMFTDGWHSVGHVLQGAVDGILIGVGLLSGRRCSRFVRSWCCTVGALQALLYLVYDFAKSRTFAENIYNRRDGVLTNLAFTNFYASLREVCVGILAAVAATAVVLARLSPSNHGDLDVKCVPDTEFQEGLLEFETIQ</sequence>
<feature type="transmembrane region" description="Helical" evidence="1">
    <location>
        <begin position="83"/>
        <end position="102"/>
    </location>
</feature>
<keyword evidence="1" id="KW-0812">Transmembrane</keyword>
<accession>A0A7S1AFG3</accession>
<reference evidence="2" key="1">
    <citation type="submission" date="2021-01" db="EMBL/GenBank/DDBJ databases">
        <authorList>
            <person name="Corre E."/>
            <person name="Pelletier E."/>
            <person name="Niang G."/>
            <person name="Scheremetjew M."/>
            <person name="Finn R."/>
            <person name="Kale V."/>
            <person name="Holt S."/>
            <person name="Cochrane G."/>
            <person name="Meng A."/>
            <person name="Brown T."/>
            <person name="Cohen L."/>
        </authorList>
    </citation>
    <scope>NUCLEOTIDE SEQUENCE</scope>
</reference>
<keyword evidence="1" id="KW-0472">Membrane</keyword>
<name>A0A7S1AFG3_NOCSC</name>
<keyword evidence="1" id="KW-1133">Transmembrane helix</keyword>
<protein>
    <submittedName>
        <fullName evidence="2">Uncharacterized protein</fullName>
    </submittedName>
</protein>
<proteinExistence type="predicted"/>
<evidence type="ECO:0000256" key="1">
    <source>
        <dbReference type="SAM" id="Phobius"/>
    </source>
</evidence>
<gene>
    <name evidence="2" type="ORF">NSCI0253_LOCUS26924</name>
</gene>
<feature type="transmembrane region" description="Helical" evidence="1">
    <location>
        <begin position="130"/>
        <end position="153"/>
    </location>
</feature>
<dbReference type="EMBL" id="HBFQ01038030">
    <property type="protein sequence ID" value="CAD8852574.1"/>
    <property type="molecule type" value="Transcribed_RNA"/>
</dbReference>
<feature type="transmembrane region" description="Helical" evidence="1">
    <location>
        <begin position="12"/>
        <end position="34"/>
    </location>
</feature>